<feature type="non-terminal residue" evidence="1">
    <location>
        <position position="292"/>
    </location>
</feature>
<comment type="caution">
    <text evidence="1">The sequence shown here is derived from an EMBL/GenBank/DDBJ whole genome shotgun (WGS) entry which is preliminary data.</text>
</comment>
<dbReference type="Proteomes" id="UP001642464">
    <property type="component" value="Unassembled WGS sequence"/>
</dbReference>
<reference evidence="1 2" key="1">
    <citation type="submission" date="2024-02" db="EMBL/GenBank/DDBJ databases">
        <authorList>
            <person name="Chen Y."/>
            <person name="Shah S."/>
            <person name="Dougan E. K."/>
            <person name="Thang M."/>
            <person name="Chan C."/>
        </authorList>
    </citation>
    <scope>NUCLEOTIDE SEQUENCE [LARGE SCALE GENOMIC DNA]</scope>
</reference>
<proteinExistence type="predicted"/>
<evidence type="ECO:0000313" key="2">
    <source>
        <dbReference type="Proteomes" id="UP001642464"/>
    </source>
</evidence>
<gene>
    <name evidence="1" type="ORF">SCF082_LOCUS38297</name>
</gene>
<sequence length="292" mass="32358">MVLTELPAAVYSAPAIPAGMIRGAMPAYQSSPLAEGKRMSRCAGGIAAISVALSRRKRTSCAASVVSANIPLEGPPQQPSTAKEAATLGKEWEMHERLMDKGFARLSEMEESGLLDQCIAISERALRKVLESADIKFRQLDMDKPKVASILSTPGILEIFGGAGWVEEDYWLVLPEGTPLQLTQRAVQGLQREQRRRATVQSTAENPNERRFNPWDGKVYTYQELEKCLERADLTTAEIQEHWAHRCRPVAEQAEGAAIGGPEITEPQVEAWQKVWKLQSLQRMWTPADLAH</sequence>
<evidence type="ECO:0000313" key="1">
    <source>
        <dbReference type="EMBL" id="CAK9080311.1"/>
    </source>
</evidence>
<dbReference type="SUPFAM" id="SSF143503">
    <property type="entry name" value="PUG domain-like"/>
    <property type="match status" value="1"/>
</dbReference>
<name>A0ABP0PWY9_9DINO</name>
<dbReference type="EMBL" id="CAXAMM010038713">
    <property type="protein sequence ID" value="CAK9080311.1"/>
    <property type="molecule type" value="Genomic_DNA"/>
</dbReference>
<keyword evidence="2" id="KW-1185">Reference proteome</keyword>
<dbReference type="InterPro" id="IPR036339">
    <property type="entry name" value="PUB-like_dom_sf"/>
</dbReference>
<accession>A0ABP0PWY9</accession>
<organism evidence="1 2">
    <name type="scientific">Durusdinium trenchii</name>
    <dbReference type="NCBI Taxonomy" id="1381693"/>
    <lineage>
        <taxon>Eukaryota</taxon>
        <taxon>Sar</taxon>
        <taxon>Alveolata</taxon>
        <taxon>Dinophyceae</taxon>
        <taxon>Suessiales</taxon>
        <taxon>Symbiodiniaceae</taxon>
        <taxon>Durusdinium</taxon>
    </lineage>
</organism>
<protein>
    <submittedName>
        <fullName evidence="1">Uncharacterized protein</fullName>
    </submittedName>
</protein>